<keyword evidence="5 9" id="KW-0547">Nucleotide-binding</keyword>
<evidence type="ECO:0000256" key="8">
    <source>
        <dbReference type="ARBA" id="ARBA00022842"/>
    </source>
</evidence>
<keyword evidence="8 9" id="KW-0460">Magnesium</keyword>
<dbReference type="PANTHER" id="PTHR21060:SF21">
    <property type="entry name" value="ACETATE KINASE"/>
    <property type="match status" value="1"/>
</dbReference>
<evidence type="ECO:0000256" key="10">
    <source>
        <dbReference type="RuleBase" id="RU003835"/>
    </source>
</evidence>
<feature type="binding site" evidence="9">
    <location>
        <begin position="283"/>
        <end position="285"/>
    </location>
    <ligand>
        <name>ATP</name>
        <dbReference type="ChEBI" id="CHEBI:30616"/>
    </ligand>
</feature>
<keyword evidence="2 9" id="KW-0963">Cytoplasm</keyword>
<keyword evidence="7 9" id="KW-0067">ATP-binding</keyword>
<dbReference type="GO" id="GO:0005829">
    <property type="term" value="C:cytosol"/>
    <property type="evidence" value="ECO:0007669"/>
    <property type="project" value="TreeGrafter"/>
</dbReference>
<dbReference type="InterPro" id="IPR023865">
    <property type="entry name" value="Aliphatic_acid_kinase_CS"/>
</dbReference>
<dbReference type="SUPFAM" id="SSF53067">
    <property type="entry name" value="Actin-like ATPase domain"/>
    <property type="match status" value="2"/>
</dbReference>
<gene>
    <name evidence="9" type="primary">ackA</name>
    <name evidence="11" type="ORF">DK427_11900</name>
</gene>
<dbReference type="GO" id="GO:0005524">
    <property type="term" value="F:ATP binding"/>
    <property type="evidence" value="ECO:0007669"/>
    <property type="project" value="UniProtKB-KW"/>
</dbReference>
<dbReference type="PANTHER" id="PTHR21060">
    <property type="entry name" value="ACETATE KINASE"/>
    <property type="match status" value="1"/>
</dbReference>
<dbReference type="PIRSF" id="PIRSF000722">
    <property type="entry name" value="Acetate_prop_kin"/>
    <property type="match status" value="1"/>
</dbReference>
<dbReference type="EC" id="2.7.2.1" evidence="9"/>
<feature type="binding site" evidence="9">
    <location>
        <position position="379"/>
    </location>
    <ligand>
        <name>Mg(2+)</name>
        <dbReference type="ChEBI" id="CHEBI:18420"/>
    </ligand>
</feature>
<reference evidence="11 12" key="1">
    <citation type="submission" date="2018-05" db="EMBL/GenBank/DDBJ databases">
        <title>Complete Genome Sequence of Methylobacterium sp. 17Sr1-43.</title>
        <authorList>
            <person name="Srinivasan S."/>
        </authorList>
    </citation>
    <scope>NUCLEOTIDE SEQUENCE [LARGE SCALE GENOMIC DNA]</scope>
    <source>
        <strain evidence="11 12">17Sr1-43</strain>
    </source>
</reference>
<dbReference type="GO" id="GO:0006083">
    <property type="term" value="P:acetate metabolic process"/>
    <property type="evidence" value="ECO:0007669"/>
    <property type="project" value="TreeGrafter"/>
</dbReference>
<evidence type="ECO:0000256" key="1">
    <source>
        <dbReference type="ARBA" id="ARBA00008748"/>
    </source>
</evidence>
<comment type="caution">
    <text evidence="9">Lacks conserved residue(s) required for the propagation of feature annotation.</text>
</comment>
<dbReference type="AlphaFoldDB" id="A0A2U8VSH1"/>
<evidence type="ECO:0000256" key="4">
    <source>
        <dbReference type="ARBA" id="ARBA00022723"/>
    </source>
</evidence>
<accession>A0A2U8VSH1</accession>
<dbReference type="Proteomes" id="UP000246058">
    <property type="component" value="Chromosome"/>
</dbReference>
<protein>
    <recommendedName>
        <fullName evidence="9">Acetate kinase</fullName>
        <ecNumber evidence="9">2.7.2.1</ecNumber>
    </recommendedName>
    <alternativeName>
        <fullName evidence="9">Acetokinase</fullName>
    </alternativeName>
</protein>
<dbReference type="Gene3D" id="3.30.420.40">
    <property type="match status" value="2"/>
</dbReference>
<dbReference type="PROSITE" id="PS01076">
    <property type="entry name" value="ACETATE_KINASE_2"/>
    <property type="match status" value="1"/>
</dbReference>
<dbReference type="PRINTS" id="PR00471">
    <property type="entry name" value="ACETATEKNASE"/>
</dbReference>
<dbReference type="InterPro" id="IPR043129">
    <property type="entry name" value="ATPase_NBD"/>
</dbReference>
<evidence type="ECO:0000256" key="5">
    <source>
        <dbReference type="ARBA" id="ARBA00022741"/>
    </source>
</evidence>
<evidence type="ECO:0000313" key="11">
    <source>
        <dbReference type="EMBL" id="AWN36340.1"/>
    </source>
</evidence>
<comment type="cofactor">
    <cofactor evidence="9">
        <name>Mg(2+)</name>
        <dbReference type="ChEBI" id="CHEBI:18420"/>
    </cofactor>
    <cofactor evidence="9">
        <name>Mn(2+)</name>
        <dbReference type="ChEBI" id="CHEBI:29035"/>
    </cofactor>
    <text evidence="9">Mg(2+). Can also accept Mn(2+).</text>
</comment>
<evidence type="ECO:0000256" key="9">
    <source>
        <dbReference type="HAMAP-Rule" id="MF_00020"/>
    </source>
</evidence>
<sequence>MIGVVLVVNAGSSSIRFKLYRVADGAPAALLSGAMSGIGSRPALDVKDGAGRVVEQCSFSTKEVPDAAAAQHVLADRLQHLVGEATITAVGHRVVHGGPTYAEPVLINDAVLRQLEGFIPLAPLHQLRNLDPIRVLRQRRPDLPQVACFDTAFHRGQPEASDRFALPRALYDEGVRRYGFHGLSYEYVSGRLRAIAPEVATGRVVIAHLGSGASLCALHDGHPRETTMSFTALDGVPMGTRSGSLDPGAVLHLIEHKGMSPSEVGHMLYHESGLLGLSGLSGDVRALLASNRPEAGLALDVFCRRVAQAVAALAVTLGGLDALVFTAGIGENAPPIRERIVAALGWTGLRLDAEANRAGAERIDAPESRAEIRIVPTDEELTIVRHTVRLLARTAPVATA</sequence>
<name>A0A2U8VSH1_9HYPH</name>
<keyword evidence="4 9" id="KW-0479">Metal-binding</keyword>
<evidence type="ECO:0000256" key="6">
    <source>
        <dbReference type="ARBA" id="ARBA00022777"/>
    </source>
</evidence>
<dbReference type="GO" id="GO:0006085">
    <property type="term" value="P:acetyl-CoA biosynthetic process"/>
    <property type="evidence" value="ECO:0007669"/>
    <property type="project" value="UniProtKB-UniRule"/>
</dbReference>
<comment type="function">
    <text evidence="9">Catalyzes the formation of acetyl phosphate from acetate and ATP. Can also catalyze the reverse reaction.</text>
</comment>
<feature type="binding site" evidence="9">
    <location>
        <position position="9"/>
    </location>
    <ligand>
        <name>Mg(2+)</name>
        <dbReference type="ChEBI" id="CHEBI:18420"/>
    </ligand>
</feature>
<feature type="binding site" evidence="9">
    <location>
        <position position="93"/>
    </location>
    <ligand>
        <name>substrate</name>
    </ligand>
</feature>
<dbReference type="RefSeq" id="WP_109951443.1">
    <property type="nucleotide sequence ID" value="NZ_CP029551.1"/>
</dbReference>
<dbReference type="NCBIfam" id="TIGR00016">
    <property type="entry name" value="ackA"/>
    <property type="match status" value="1"/>
</dbReference>
<comment type="similarity">
    <text evidence="1 9 10">Belongs to the acetokinase family.</text>
</comment>
<dbReference type="OrthoDB" id="9802453at2"/>
<comment type="subcellular location">
    <subcellularLocation>
        <location evidence="9">Cytoplasm</location>
    </subcellularLocation>
</comment>
<dbReference type="EMBL" id="CP029551">
    <property type="protein sequence ID" value="AWN36340.1"/>
    <property type="molecule type" value="Genomic_DNA"/>
</dbReference>
<dbReference type="InterPro" id="IPR000890">
    <property type="entry name" value="Aliphatic_acid_kin_short-chain"/>
</dbReference>
<proteinExistence type="inferred from homology"/>
<dbReference type="HAMAP" id="MF_00020">
    <property type="entry name" value="Acetate_kinase"/>
    <property type="match status" value="1"/>
</dbReference>
<feature type="site" description="Transition state stabilizer" evidence="9">
    <location>
        <position position="181"/>
    </location>
</feature>
<comment type="pathway">
    <text evidence="9">Metabolic intermediate biosynthesis; acetyl-CoA biosynthesis; acetyl-CoA from acetate: step 1/2.</text>
</comment>
<evidence type="ECO:0000313" key="12">
    <source>
        <dbReference type="Proteomes" id="UP000246058"/>
    </source>
</evidence>
<keyword evidence="12" id="KW-1185">Reference proteome</keyword>
<evidence type="ECO:0000256" key="2">
    <source>
        <dbReference type="ARBA" id="ARBA00022490"/>
    </source>
</evidence>
<evidence type="ECO:0000256" key="7">
    <source>
        <dbReference type="ARBA" id="ARBA00022840"/>
    </source>
</evidence>
<organism evidence="11 12">
    <name type="scientific">Methylobacterium radiodurans</name>
    <dbReference type="NCBI Taxonomy" id="2202828"/>
    <lineage>
        <taxon>Bacteria</taxon>
        <taxon>Pseudomonadati</taxon>
        <taxon>Pseudomonadota</taxon>
        <taxon>Alphaproteobacteria</taxon>
        <taxon>Hyphomicrobiales</taxon>
        <taxon>Methylobacteriaceae</taxon>
        <taxon>Methylobacterium</taxon>
    </lineage>
</organism>
<evidence type="ECO:0000256" key="3">
    <source>
        <dbReference type="ARBA" id="ARBA00022679"/>
    </source>
</evidence>
<comment type="subunit">
    <text evidence="9">Homodimer.</text>
</comment>
<keyword evidence="6 9" id="KW-0418">Kinase</keyword>
<dbReference type="KEGG" id="meti:DK427_11900"/>
<dbReference type="GO" id="GO:0008776">
    <property type="term" value="F:acetate kinase activity"/>
    <property type="evidence" value="ECO:0007669"/>
    <property type="project" value="UniProtKB-UniRule"/>
</dbReference>
<feature type="site" description="Transition state stabilizer" evidence="9">
    <location>
        <position position="241"/>
    </location>
</feature>
<dbReference type="UniPathway" id="UPA00340">
    <property type="reaction ID" value="UER00458"/>
</dbReference>
<dbReference type="GO" id="GO:0000287">
    <property type="term" value="F:magnesium ion binding"/>
    <property type="evidence" value="ECO:0007669"/>
    <property type="project" value="UniProtKB-UniRule"/>
</dbReference>
<feature type="binding site" evidence="9">
    <location>
        <begin position="208"/>
        <end position="212"/>
    </location>
    <ligand>
        <name>ATP</name>
        <dbReference type="ChEBI" id="CHEBI:30616"/>
    </ligand>
</feature>
<dbReference type="InterPro" id="IPR004372">
    <property type="entry name" value="Ac/propionate_kinase"/>
</dbReference>
<comment type="catalytic activity">
    <reaction evidence="9">
        <text>acetate + ATP = acetyl phosphate + ADP</text>
        <dbReference type="Rhea" id="RHEA:11352"/>
        <dbReference type="ChEBI" id="CHEBI:22191"/>
        <dbReference type="ChEBI" id="CHEBI:30089"/>
        <dbReference type="ChEBI" id="CHEBI:30616"/>
        <dbReference type="ChEBI" id="CHEBI:456216"/>
        <dbReference type="EC" id="2.7.2.1"/>
    </reaction>
</comment>
<feature type="active site" description="Proton donor/acceptor" evidence="9">
    <location>
        <position position="150"/>
    </location>
</feature>
<feature type="binding site" evidence="9">
    <location>
        <begin position="328"/>
        <end position="332"/>
    </location>
    <ligand>
        <name>ATP</name>
        <dbReference type="ChEBI" id="CHEBI:30616"/>
    </ligand>
</feature>
<keyword evidence="3 9" id="KW-0808">Transferase</keyword>
<dbReference type="Pfam" id="PF00871">
    <property type="entry name" value="Acetate_kinase"/>
    <property type="match status" value="1"/>
</dbReference>